<dbReference type="Gene3D" id="3.30.2040.10">
    <property type="entry name" value="PSTPO5379-like domain"/>
    <property type="match status" value="1"/>
</dbReference>
<evidence type="ECO:0000256" key="1">
    <source>
        <dbReference type="ARBA" id="ARBA00007896"/>
    </source>
</evidence>
<accession>A0ABP0B743</accession>
<comment type="similarity">
    <text evidence="1">Belongs to the D-glutamate cyclase family.</text>
</comment>
<organism evidence="3 4">
    <name type="scientific">Sporothrix bragantina</name>
    <dbReference type="NCBI Taxonomy" id="671064"/>
    <lineage>
        <taxon>Eukaryota</taxon>
        <taxon>Fungi</taxon>
        <taxon>Dikarya</taxon>
        <taxon>Ascomycota</taxon>
        <taxon>Pezizomycotina</taxon>
        <taxon>Sordariomycetes</taxon>
        <taxon>Sordariomycetidae</taxon>
        <taxon>Ophiostomatales</taxon>
        <taxon>Ophiostomataceae</taxon>
        <taxon>Sporothrix</taxon>
    </lineage>
</organism>
<dbReference type="Gene3D" id="3.40.1640.10">
    <property type="entry name" value="PSTPO5379-like"/>
    <property type="match status" value="1"/>
</dbReference>
<dbReference type="Pfam" id="PF07286">
    <property type="entry name" value="D-Glu_cyclase"/>
    <property type="match status" value="1"/>
</dbReference>
<gene>
    <name evidence="3" type="ORF">SBRCBS47491_002452</name>
</gene>
<dbReference type="Proteomes" id="UP001642406">
    <property type="component" value="Unassembled WGS sequence"/>
</dbReference>
<evidence type="ECO:0000313" key="4">
    <source>
        <dbReference type="Proteomes" id="UP001642406"/>
    </source>
</evidence>
<dbReference type="InterPro" id="IPR038021">
    <property type="entry name" value="Putative_hydro-lyase"/>
</dbReference>
<reference evidence="3 4" key="1">
    <citation type="submission" date="2024-01" db="EMBL/GenBank/DDBJ databases">
        <authorList>
            <person name="Allen C."/>
            <person name="Tagirdzhanova G."/>
        </authorList>
    </citation>
    <scope>NUCLEOTIDE SEQUENCE [LARGE SCALE GENOMIC DNA]</scope>
</reference>
<evidence type="ECO:0000256" key="2">
    <source>
        <dbReference type="ARBA" id="ARBA00023239"/>
    </source>
</evidence>
<dbReference type="EMBL" id="CAWUHC010000014">
    <property type="protein sequence ID" value="CAK7215348.1"/>
    <property type="molecule type" value="Genomic_DNA"/>
</dbReference>
<protein>
    <recommendedName>
        <fullName evidence="5">DUF1445 domain protein</fullName>
    </recommendedName>
</protein>
<evidence type="ECO:0000313" key="3">
    <source>
        <dbReference type="EMBL" id="CAK7215348.1"/>
    </source>
</evidence>
<dbReference type="SUPFAM" id="SSF160920">
    <property type="entry name" value="PSTPO5379-like"/>
    <property type="match status" value="1"/>
</dbReference>
<comment type="caution">
    <text evidence="3">The sequence shown here is derived from an EMBL/GenBank/DDBJ whole genome shotgun (WGS) entry which is preliminary data.</text>
</comment>
<keyword evidence="2" id="KW-0456">Lyase</keyword>
<name>A0ABP0B743_9PEZI</name>
<keyword evidence="4" id="KW-1185">Reference proteome</keyword>
<evidence type="ECO:0008006" key="5">
    <source>
        <dbReference type="Google" id="ProtNLM"/>
    </source>
</evidence>
<dbReference type="InterPro" id="IPR009906">
    <property type="entry name" value="D-Glu_cyclase"/>
</dbReference>
<dbReference type="PANTHER" id="PTHR32022:SF10">
    <property type="entry name" value="D-GLUTAMATE CYCLASE, MITOCHONDRIAL"/>
    <property type="match status" value="1"/>
</dbReference>
<proteinExistence type="inferred from homology"/>
<sequence length="303" mass="32826">MSTTVTRLTRSKEATALTLRLTTGSLARQAARANEYTNSTSGVAPTYLQANLLVLPSRYADDFRNLCARNPVPCPLIAESATPGDFSRLVSHLPSVDSGKLAGSLDLRTDCPRYNVYKDSQLIKAGVPDVASEWTPDHVAFLVGCSQSFESALERAGLLIRHSVQDRTVPMYRSNIPLNAAGVFSGSTYTVSMRPFPLKDIERVRSISRAYHATHGEPVAWGWDAVARLGIADIDQVQWGQPPLTEDGQPLGTVFGDEDNVPVFWGCGVSTQEAVMKAPLEGTVLAHFPGCMLVMDCGEDDVL</sequence>
<dbReference type="PANTHER" id="PTHR32022">
    <property type="entry name" value="D-GLUTAMATE CYCLASE, MITOCHONDRIAL"/>
    <property type="match status" value="1"/>
</dbReference>